<sequence>MVCVAVYGAVKWQGVQNEDLPDSVDLPEVSFVNCPAQTTRPAAANVHCLSRCDDPERPSSHRKRQIESDNRISLAKEHHMEWRGVTVYREQTLTVSDIGQKSETMPQLLAHLASDFLYESIKEN</sequence>
<dbReference type="Proteomes" id="UP000824540">
    <property type="component" value="Unassembled WGS sequence"/>
</dbReference>
<protein>
    <submittedName>
        <fullName evidence="1">Uncharacterized protein</fullName>
    </submittedName>
</protein>
<dbReference type="AlphaFoldDB" id="A0A8T2NHZ0"/>
<evidence type="ECO:0000313" key="1">
    <source>
        <dbReference type="EMBL" id="KAG9340253.1"/>
    </source>
</evidence>
<comment type="caution">
    <text evidence="1">The sequence shown here is derived from an EMBL/GenBank/DDBJ whole genome shotgun (WGS) entry which is preliminary data.</text>
</comment>
<evidence type="ECO:0000313" key="2">
    <source>
        <dbReference type="Proteomes" id="UP000824540"/>
    </source>
</evidence>
<dbReference type="EMBL" id="JAFBMS010000044">
    <property type="protein sequence ID" value="KAG9340253.1"/>
    <property type="molecule type" value="Genomic_DNA"/>
</dbReference>
<organism evidence="1 2">
    <name type="scientific">Albula glossodonta</name>
    <name type="common">roundjaw bonefish</name>
    <dbReference type="NCBI Taxonomy" id="121402"/>
    <lineage>
        <taxon>Eukaryota</taxon>
        <taxon>Metazoa</taxon>
        <taxon>Chordata</taxon>
        <taxon>Craniata</taxon>
        <taxon>Vertebrata</taxon>
        <taxon>Euteleostomi</taxon>
        <taxon>Actinopterygii</taxon>
        <taxon>Neopterygii</taxon>
        <taxon>Teleostei</taxon>
        <taxon>Albuliformes</taxon>
        <taxon>Albulidae</taxon>
        <taxon>Albula</taxon>
    </lineage>
</organism>
<keyword evidence="2" id="KW-1185">Reference proteome</keyword>
<accession>A0A8T2NHZ0</accession>
<gene>
    <name evidence="1" type="ORF">JZ751_021694</name>
</gene>
<feature type="non-terminal residue" evidence="1">
    <location>
        <position position="1"/>
    </location>
</feature>
<reference evidence="1" key="1">
    <citation type="thesis" date="2021" institute="BYU ScholarsArchive" country="Provo, UT, USA">
        <title>Applications of and Algorithms for Genome Assembly and Genomic Analyses with an Emphasis on Marine Teleosts.</title>
        <authorList>
            <person name="Pickett B.D."/>
        </authorList>
    </citation>
    <scope>NUCLEOTIDE SEQUENCE</scope>
    <source>
        <strain evidence="1">HI-2016</strain>
    </source>
</reference>
<proteinExistence type="predicted"/>
<name>A0A8T2NHZ0_9TELE</name>